<feature type="region of interest" description="Disordered" evidence="1">
    <location>
        <begin position="139"/>
        <end position="199"/>
    </location>
</feature>
<proteinExistence type="predicted"/>
<feature type="compositionally biased region" description="Basic and acidic residues" evidence="1">
    <location>
        <begin position="33"/>
        <end position="58"/>
    </location>
</feature>
<feature type="compositionally biased region" description="Low complexity" evidence="1">
    <location>
        <begin position="448"/>
        <end position="463"/>
    </location>
</feature>
<evidence type="ECO:0000256" key="1">
    <source>
        <dbReference type="SAM" id="MobiDB-lite"/>
    </source>
</evidence>
<feature type="region of interest" description="Disordered" evidence="1">
    <location>
        <begin position="386"/>
        <end position="508"/>
    </location>
</feature>
<sequence length="576" mass="61575">MLQPPPSCLSVNGEEEELAQSIMVSFFGIKFGSDRKKARDTSKRGPESEAQKWPRIDDCTLGSGQYFGHNFSRPQPHRPGTSYSSLRPPQQQQQQQQQQNWRAVFSNHGLTASMSDLAPPRLRQHASAAELHTRFANGSTASLAPHPLRQHGTTGGADIHPAAELRPVSRGGVSVRRQDSAAATWPADASLQDVPPPQTNIAAIDFPSPPRMDHGCFSSPEPACSTPPLDAVSCSAQPSSCSGITSTSCKRETFAFHQPRRPTITLPPDEARRIVRHTQQPEGFCGNFADFDFGEGVAKPAREPEPDSSPSCLVPPRRVEARLEQPPAPWLASSASAPSCLRIGHPMPSPPTSPSADDFCSTGPPSSFLPTPGFTARLDSLKRTRAPPPLALRPCRPLAPVSPADANKRSPYGPPTDTSSTYIRSDQLKAPRPLLTPRSPLRPRPDAAPRSLSRPRLAPPLDAAPDDSLDSQPAPSCWPEFDAQQPRRSAIPPPLATPNRSPALSGASSATSAIAPRLPSPSFPALAVSFSKSSNGLAQSLELCLDGLSPSAPRQMQLTPESAAYIDVPKSPGGFI</sequence>
<gene>
    <name evidence="2" type="ORF">CDD81_6641</name>
</gene>
<dbReference type="OrthoDB" id="5234071at2759"/>
<protein>
    <submittedName>
        <fullName evidence="2">Uncharacterized protein</fullName>
    </submittedName>
</protein>
<dbReference type="AlphaFoldDB" id="A0A2C5Y7K5"/>
<dbReference type="Proteomes" id="UP000226192">
    <property type="component" value="Unassembled WGS sequence"/>
</dbReference>
<feature type="region of interest" description="Disordered" evidence="1">
    <location>
        <begin position="342"/>
        <end position="374"/>
    </location>
</feature>
<dbReference type="STRING" id="1399860.A0A2C5Y7K5"/>
<evidence type="ECO:0000313" key="3">
    <source>
        <dbReference type="Proteomes" id="UP000226192"/>
    </source>
</evidence>
<accession>A0A2C5Y7K5</accession>
<keyword evidence="3" id="KW-1185">Reference proteome</keyword>
<name>A0A2C5Y7K5_9HYPO</name>
<feature type="compositionally biased region" description="Low complexity" evidence="1">
    <location>
        <begin position="90"/>
        <end position="99"/>
    </location>
</feature>
<dbReference type="EMBL" id="NJET01000062">
    <property type="protein sequence ID" value="PHH62841.1"/>
    <property type="molecule type" value="Genomic_DNA"/>
</dbReference>
<evidence type="ECO:0000313" key="2">
    <source>
        <dbReference type="EMBL" id="PHH62841.1"/>
    </source>
</evidence>
<comment type="caution">
    <text evidence="2">The sequence shown here is derived from an EMBL/GenBank/DDBJ whole genome shotgun (WGS) entry which is preliminary data.</text>
</comment>
<reference evidence="2 3" key="1">
    <citation type="submission" date="2017-06" db="EMBL/GenBank/DDBJ databases">
        <title>Ant-infecting Ophiocordyceps genomes reveal a high diversity of potential behavioral manipulation genes and a possible major role for enterotoxins.</title>
        <authorList>
            <person name="De Bekker C."/>
            <person name="Evans H.C."/>
            <person name="Brachmann A."/>
            <person name="Hughes D.P."/>
        </authorList>
    </citation>
    <scope>NUCLEOTIDE SEQUENCE [LARGE SCALE GENOMIC DNA]</scope>
    <source>
        <strain evidence="2 3">Map64</strain>
    </source>
</reference>
<organism evidence="2 3">
    <name type="scientific">Ophiocordyceps australis</name>
    <dbReference type="NCBI Taxonomy" id="1399860"/>
    <lineage>
        <taxon>Eukaryota</taxon>
        <taxon>Fungi</taxon>
        <taxon>Dikarya</taxon>
        <taxon>Ascomycota</taxon>
        <taxon>Pezizomycotina</taxon>
        <taxon>Sordariomycetes</taxon>
        <taxon>Hypocreomycetidae</taxon>
        <taxon>Hypocreales</taxon>
        <taxon>Ophiocordycipitaceae</taxon>
        <taxon>Ophiocordyceps</taxon>
    </lineage>
</organism>
<feature type="region of interest" description="Disordered" evidence="1">
    <location>
        <begin position="33"/>
        <end position="101"/>
    </location>
</feature>
<feature type="compositionally biased region" description="Polar residues" evidence="1">
    <location>
        <begin position="498"/>
        <end position="508"/>
    </location>
</feature>